<organism evidence="1 2">
    <name type="scientific">Ciona intestinalis</name>
    <name type="common">Transparent sea squirt</name>
    <name type="synonym">Ascidia intestinalis</name>
    <dbReference type="NCBI Taxonomy" id="7719"/>
    <lineage>
        <taxon>Eukaryota</taxon>
        <taxon>Metazoa</taxon>
        <taxon>Chordata</taxon>
        <taxon>Tunicata</taxon>
        <taxon>Ascidiacea</taxon>
        <taxon>Phlebobranchia</taxon>
        <taxon>Cionidae</taxon>
        <taxon>Ciona</taxon>
    </lineage>
</organism>
<evidence type="ECO:0000313" key="1">
    <source>
        <dbReference type="Ensembl" id="ENSCINP00000033972.1"/>
    </source>
</evidence>
<reference evidence="1" key="4">
    <citation type="submission" date="2025-09" db="UniProtKB">
        <authorList>
            <consortium name="Ensembl"/>
        </authorList>
    </citation>
    <scope>IDENTIFICATION</scope>
</reference>
<name>H2XWD8_CIOIN</name>
<dbReference type="InParanoid" id="H2XWD8"/>
<sequence>MCCKQNEQRIYHSNIFLMTFVNLGFVKLLSSSFVSHACCNTLSSHSLVGNVNLESFIKTLGRYAL</sequence>
<reference evidence="1" key="2">
    <citation type="journal article" date="2008" name="Genome Biol.">
        <title>Improved genome assembly and evidence-based global gene model set for the chordate Ciona intestinalis: new insight into intron and operon populations.</title>
        <authorList>
            <person name="Satou Y."/>
            <person name="Mineta K."/>
            <person name="Ogasawara M."/>
            <person name="Sasakura Y."/>
            <person name="Shoguchi E."/>
            <person name="Ueno K."/>
            <person name="Yamada L."/>
            <person name="Matsumoto J."/>
            <person name="Wasserscheid J."/>
            <person name="Dewar K."/>
            <person name="Wiley G.B."/>
            <person name="Macmil S.L."/>
            <person name="Roe B.A."/>
            <person name="Zeller R.W."/>
            <person name="Hastings K.E."/>
            <person name="Lemaire P."/>
            <person name="Lindquist E."/>
            <person name="Endo T."/>
            <person name="Hotta K."/>
            <person name="Inaba K."/>
        </authorList>
    </citation>
    <scope>NUCLEOTIDE SEQUENCE [LARGE SCALE GENOMIC DNA]</scope>
    <source>
        <strain evidence="1">wild type</strain>
    </source>
</reference>
<keyword evidence="2" id="KW-1185">Reference proteome</keyword>
<protein>
    <submittedName>
        <fullName evidence="1">Uncharacterized protein</fullName>
    </submittedName>
</protein>
<dbReference type="HOGENOM" id="CLU_2848993_0_0_1"/>
<accession>H2XWD8</accession>
<proteinExistence type="predicted"/>
<reference evidence="2" key="1">
    <citation type="journal article" date="2002" name="Science">
        <title>The draft genome of Ciona intestinalis: insights into chordate and vertebrate origins.</title>
        <authorList>
            <person name="Dehal P."/>
            <person name="Satou Y."/>
            <person name="Campbell R.K."/>
            <person name="Chapman J."/>
            <person name="Degnan B."/>
            <person name="De Tomaso A."/>
            <person name="Davidson B."/>
            <person name="Di Gregorio A."/>
            <person name="Gelpke M."/>
            <person name="Goodstein D.M."/>
            <person name="Harafuji N."/>
            <person name="Hastings K.E."/>
            <person name="Ho I."/>
            <person name="Hotta K."/>
            <person name="Huang W."/>
            <person name="Kawashima T."/>
            <person name="Lemaire P."/>
            <person name="Martinez D."/>
            <person name="Meinertzhagen I.A."/>
            <person name="Necula S."/>
            <person name="Nonaka M."/>
            <person name="Putnam N."/>
            <person name="Rash S."/>
            <person name="Saiga H."/>
            <person name="Satake M."/>
            <person name="Terry A."/>
            <person name="Yamada L."/>
            <person name="Wang H.G."/>
            <person name="Awazu S."/>
            <person name="Azumi K."/>
            <person name="Boore J."/>
            <person name="Branno M."/>
            <person name="Chin-Bow S."/>
            <person name="DeSantis R."/>
            <person name="Doyle S."/>
            <person name="Francino P."/>
            <person name="Keys D.N."/>
            <person name="Haga S."/>
            <person name="Hayashi H."/>
            <person name="Hino K."/>
            <person name="Imai K.S."/>
            <person name="Inaba K."/>
            <person name="Kano S."/>
            <person name="Kobayashi K."/>
            <person name="Kobayashi M."/>
            <person name="Lee B.I."/>
            <person name="Makabe K.W."/>
            <person name="Manohar C."/>
            <person name="Matassi G."/>
            <person name="Medina M."/>
            <person name="Mochizuki Y."/>
            <person name="Mount S."/>
            <person name="Morishita T."/>
            <person name="Miura S."/>
            <person name="Nakayama A."/>
            <person name="Nishizaka S."/>
            <person name="Nomoto H."/>
            <person name="Ohta F."/>
            <person name="Oishi K."/>
            <person name="Rigoutsos I."/>
            <person name="Sano M."/>
            <person name="Sasaki A."/>
            <person name="Sasakura Y."/>
            <person name="Shoguchi E."/>
            <person name="Shin-i T."/>
            <person name="Spagnuolo A."/>
            <person name="Stainier D."/>
            <person name="Suzuki M.M."/>
            <person name="Tassy O."/>
            <person name="Takatori N."/>
            <person name="Tokuoka M."/>
            <person name="Yagi K."/>
            <person name="Yoshizaki F."/>
            <person name="Wada S."/>
            <person name="Zhang C."/>
            <person name="Hyatt P.D."/>
            <person name="Larimer F."/>
            <person name="Detter C."/>
            <person name="Doggett N."/>
            <person name="Glavina T."/>
            <person name="Hawkins T."/>
            <person name="Richardson P."/>
            <person name="Lucas S."/>
            <person name="Kohara Y."/>
            <person name="Levine M."/>
            <person name="Satoh N."/>
            <person name="Rokhsar D.S."/>
        </authorList>
    </citation>
    <scope>NUCLEOTIDE SEQUENCE [LARGE SCALE GENOMIC DNA]</scope>
</reference>
<dbReference type="AlphaFoldDB" id="H2XWD8"/>
<evidence type="ECO:0000313" key="2">
    <source>
        <dbReference type="Proteomes" id="UP000008144"/>
    </source>
</evidence>
<dbReference type="Ensembl" id="ENSCINT00000033736.1">
    <property type="protein sequence ID" value="ENSCINP00000033972.1"/>
    <property type="gene ID" value="ENSCING00000022516.1"/>
</dbReference>
<dbReference type="Proteomes" id="UP000008144">
    <property type="component" value="Chromosome 4"/>
</dbReference>
<dbReference type="EMBL" id="EAAA01002021">
    <property type="status" value="NOT_ANNOTATED_CDS"/>
    <property type="molecule type" value="Genomic_DNA"/>
</dbReference>
<reference evidence="1" key="3">
    <citation type="submission" date="2025-08" db="UniProtKB">
        <authorList>
            <consortium name="Ensembl"/>
        </authorList>
    </citation>
    <scope>IDENTIFICATION</scope>
</reference>